<organism evidence="1 2">
    <name type="scientific">Gracilibacillus xinjiangensis</name>
    <dbReference type="NCBI Taxonomy" id="1193282"/>
    <lineage>
        <taxon>Bacteria</taxon>
        <taxon>Bacillati</taxon>
        <taxon>Bacillota</taxon>
        <taxon>Bacilli</taxon>
        <taxon>Bacillales</taxon>
        <taxon>Bacillaceae</taxon>
        <taxon>Gracilibacillus</taxon>
    </lineage>
</organism>
<keyword evidence="1" id="KW-0966">Cell projection</keyword>
<protein>
    <submittedName>
        <fullName evidence="1">Flagellar FlbD family protein</fullName>
    </submittedName>
</protein>
<reference evidence="2" key="1">
    <citation type="journal article" date="2019" name="Int. J. Syst. Evol. Microbiol.">
        <title>The Global Catalogue of Microorganisms (GCM) 10K type strain sequencing project: providing services to taxonomists for standard genome sequencing and annotation.</title>
        <authorList>
            <consortium name="The Broad Institute Genomics Platform"/>
            <consortium name="The Broad Institute Genome Sequencing Center for Infectious Disease"/>
            <person name="Wu L."/>
            <person name="Ma J."/>
        </authorList>
    </citation>
    <scope>NUCLEOTIDE SEQUENCE [LARGE SCALE GENOMIC DNA]</scope>
    <source>
        <strain evidence="2">CCUG 37865</strain>
    </source>
</reference>
<dbReference type="Proteomes" id="UP001595882">
    <property type="component" value="Unassembled WGS sequence"/>
</dbReference>
<dbReference type="PANTHER" id="PTHR39185">
    <property type="entry name" value="SWARMING MOTILITY PROTEIN SWRD"/>
    <property type="match status" value="1"/>
</dbReference>
<keyword evidence="1" id="KW-0969">Cilium</keyword>
<gene>
    <name evidence="1" type="ORF">ACFOY7_16015</name>
</gene>
<dbReference type="Pfam" id="PF06289">
    <property type="entry name" value="FlbD"/>
    <property type="match status" value="1"/>
</dbReference>
<proteinExistence type="predicted"/>
<sequence length="73" mass="8432">MIKLTKLNNQKITLNAMFIERIESFPDTTITLVNQKKLFVKETEDEVSQLATQFYQSIGLIPLQREVGDQDES</sequence>
<evidence type="ECO:0000313" key="2">
    <source>
        <dbReference type="Proteomes" id="UP001595882"/>
    </source>
</evidence>
<dbReference type="EMBL" id="JBHSDT010000008">
    <property type="protein sequence ID" value="MFC4404573.1"/>
    <property type="molecule type" value="Genomic_DNA"/>
</dbReference>
<keyword evidence="2" id="KW-1185">Reference proteome</keyword>
<accession>A0ABV8WZT7</accession>
<comment type="caution">
    <text evidence="1">The sequence shown here is derived from an EMBL/GenBank/DDBJ whole genome shotgun (WGS) entry which is preliminary data.</text>
</comment>
<evidence type="ECO:0000313" key="1">
    <source>
        <dbReference type="EMBL" id="MFC4404573.1"/>
    </source>
</evidence>
<dbReference type="RefSeq" id="WP_390253362.1">
    <property type="nucleotide sequence ID" value="NZ_JBHSDT010000008.1"/>
</dbReference>
<dbReference type="PANTHER" id="PTHR39185:SF1">
    <property type="entry name" value="SWARMING MOTILITY PROTEIN SWRD"/>
    <property type="match status" value="1"/>
</dbReference>
<dbReference type="InterPro" id="IPR009384">
    <property type="entry name" value="SwrD-like"/>
</dbReference>
<name>A0ABV8WZT7_9BACI</name>
<keyword evidence="1" id="KW-0282">Flagellum</keyword>